<dbReference type="InterPro" id="IPR029044">
    <property type="entry name" value="Nucleotide-diphossugar_trans"/>
</dbReference>
<dbReference type="InterPro" id="IPR007267">
    <property type="entry name" value="GtrA_DPMS_TM"/>
</dbReference>
<keyword evidence="4" id="KW-0808">Transferase</keyword>
<dbReference type="PANTHER" id="PTHR43398">
    <property type="entry name" value="DOLICHOL-PHOSPHATE MANNOSYLTRANSFERASE SUBUNIT 1"/>
    <property type="match status" value="1"/>
</dbReference>
<dbReference type="STRING" id="1797259.A2989_01425"/>
<evidence type="ECO:0000256" key="6">
    <source>
        <dbReference type="ARBA" id="ARBA00022989"/>
    </source>
</evidence>
<keyword evidence="5 8" id="KW-0812">Transmembrane</keyword>
<feature type="transmembrane region" description="Helical" evidence="8">
    <location>
        <begin position="317"/>
        <end position="335"/>
    </location>
</feature>
<feature type="transmembrane region" description="Helical" evidence="8">
    <location>
        <begin position="249"/>
        <end position="267"/>
    </location>
</feature>
<evidence type="ECO:0000256" key="3">
    <source>
        <dbReference type="ARBA" id="ARBA00022676"/>
    </source>
</evidence>
<evidence type="ECO:0000256" key="2">
    <source>
        <dbReference type="ARBA" id="ARBA00006739"/>
    </source>
</evidence>
<reference evidence="11 12" key="1">
    <citation type="journal article" date="2016" name="Nat. Commun.">
        <title>Thousands of microbial genomes shed light on interconnected biogeochemical processes in an aquifer system.</title>
        <authorList>
            <person name="Anantharaman K."/>
            <person name="Brown C.T."/>
            <person name="Hug L.A."/>
            <person name="Sharon I."/>
            <person name="Castelle C.J."/>
            <person name="Probst A.J."/>
            <person name="Thomas B.C."/>
            <person name="Singh A."/>
            <person name="Wilkins M.J."/>
            <person name="Karaoz U."/>
            <person name="Brodie E.L."/>
            <person name="Williams K.H."/>
            <person name="Hubbard S.S."/>
            <person name="Banfield J.F."/>
        </authorList>
    </citation>
    <scope>NUCLEOTIDE SEQUENCE [LARGE SCALE GENOMIC DNA]</scope>
</reference>
<dbReference type="CDD" id="cd06442">
    <property type="entry name" value="DPM1_like"/>
    <property type="match status" value="1"/>
</dbReference>
<dbReference type="EMBL" id="MEXN01000003">
    <property type="protein sequence ID" value="OGD04041.1"/>
    <property type="molecule type" value="Genomic_DNA"/>
</dbReference>
<comment type="caution">
    <text evidence="11">The sequence shown here is derived from an EMBL/GenBank/DDBJ whole genome shotgun (WGS) entry which is preliminary data.</text>
</comment>
<evidence type="ECO:0008006" key="13">
    <source>
        <dbReference type="Google" id="ProtNLM"/>
    </source>
</evidence>
<dbReference type="Gene3D" id="3.90.550.10">
    <property type="entry name" value="Spore Coat Polysaccharide Biosynthesis Protein SpsA, Chain A"/>
    <property type="match status" value="1"/>
</dbReference>
<feature type="transmembrane region" description="Helical" evidence="8">
    <location>
        <begin position="347"/>
        <end position="368"/>
    </location>
</feature>
<comment type="similarity">
    <text evidence="2">Belongs to the glycosyltransferase 2 family.</text>
</comment>
<gene>
    <name evidence="11" type="ORF">A2989_01425</name>
</gene>
<feature type="domain" description="Glycosyltransferase 2-like" evidence="9">
    <location>
        <begin position="6"/>
        <end position="176"/>
    </location>
</feature>
<dbReference type="GO" id="GO:0016020">
    <property type="term" value="C:membrane"/>
    <property type="evidence" value="ECO:0007669"/>
    <property type="project" value="UniProtKB-SubCell"/>
</dbReference>
<feature type="domain" description="GtrA/DPMS transmembrane" evidence="10">
    <location>
        <begin position="251"/>
        <end position="373"/>
    </location>
</feature>
<keyword evidence="7 8" id="KW-0472">Membrane</keyword>
<dbReference type="GO" id="GO:0000271">
    <property type="term" value="P:polysaccharide biosynthetic process"/>
    <property type="evidence" value="ECO:0007669"/>
    <property type="project" value="InterPro"/>
</dbReference>
<dbReference type="AlphaFoldDB" id="A0A1F4ZCP8"/>
<dbReference type="GO" id="GO:0004582">
    <property type="term" value="F:dolichyl-phosphate beta-D-mannosyltransferase activity"/>
    <property type="evidence" value="ECO:0007669"/>
    <property type="project" value="InterPro"/>
</dbReference>
<evidence type="ECO:0000256" key="1">
    <source>
        <dbReference type="ARBA" id="ARBA00004141"/>
    </source>
</evidence>
<keyword evidence="6 8" id="KW-1133">Transmembrane helix</keyword>
<evidence type="ECO:0000313" key="11">
    <source>
        <dbReference type="EMBL" id="OGD04041.1"/>
    </source>
</evidence>
<protein>
    <recommendedName>
        <fullName evidence="13">Glycosyltransferase 2-like domain-containing protein</fullName>
    </recommendedName>
</protein>
<dbReference type="Pfam" id="PF00535">
    <property type="entry name" value="Glycos_transf_2"/>
    <property type="match status" value="1"/>
</dbReference>
<evidence type="ECO:0000256" key="4">
    <source>
        <dbReference type="ARBA" id="ARBA00022679"/>
    </source>
</evidence>
<dbReference type="Proteomes" id="UP000177080">
    <property type="component" value="Unassembled WGS sequence"/>
</dbReference>
<evidence type="ECO:0000259" key="9">
    <source>
        <dbReference type="Pfam" id="PF00535"/>
    </source>
</evidence>
<proteinExistence type="inferred from homology"/>
<dbReference type="GO" id="GO:0009247">
    <property type="term" value="P:glycolipid biosynthetic process"/>
    <property type="evidence" value="ECO:0007669"/>
    <property type="project" value="TreeGrafter"/>
</dbReference>
<organism evidence="11 12">
    <name type="scientific">Candidatus Amesbacteria bacterium RIFCSPLOWO2_01_FULL_48_25</name>
    <dbReference type="NCBI Taxonomy" id="1797259"/>
    <lineage>
        <taxon>Bacteria</taxon>
        <taxon>Candidatus Amesiibacteriota</taxon>
    </lineage>
</organism>
<comment type="subcellular location">
    <subcellularLocation>
        <location evidence="1">Membrane</location>
        <topology evidence="1">Multi-pass membrane protein</topology>
    </subcellularLocation>
</comment>
<name>A0A1F4ZCP8_9BACT</name>
<feature type="transmembrane region" description="Helical" evidence="8">
    <location>
        <begin position="273"/>
        <end position="297"/>
    </location>
</feature>
<evidence type="ECO:0000259" key="10">
    <source>
        <dbReference type="Pfam" id="PF04138"/>
    </source>
</evidence>
<evidence type="ECO:0000256" key="5">
    <source>
        <dbReference type="ARBA" id="ARBA00022692"/>
    </source>
</evidence>
<dbReference type="PANTHER" id="PTHR43398:SF1">
    <property type="entry name" value="DOLICHOL-PHOSPHATE MANNOSYLTRANSFERASE SUBUNIT 1"/>
    <property type="match status" value="1"/>
</dbReference>
<evidence type="ECO:0000256" key="8">
    <source>
        <dbReference type="SAM" id="Phobius"/>
    </source>
</evidence>
<dbReference type="InterPro" id="IPR001173">
    <property type="entry name" value="Glyco_trans_2-like"/>
</dbReference>
<dbReference type="SUPFAM" id="SSF53448">
    <property type="entry name" value="Nucleotide-diphospho-sugar transferases"/>
    <property type="match status" value="1"/>
</dbReference>
<sequence>MVKVVIVMPSYNEAESVPRMVSAMADILPNIKNHQVELLYVDDTSPDGTADIVRQFQKKYPWLHLLVNSKKEGLGAAYAAGMPYAMEELKADWLMEMDADFQHPPADIPRLIEQIDRGYDYIVASRYVPGGSIPNNWSIDRKFLSVVGNLVARITLMMPHIHDVTGGFKLSRVKGFMDEFDFSTLLSKRFAYKIHLFFYMVQKGAKVKEVPFAFGNREEGESKIIKNEMQETLRVIFLLQWHNPKIRRFLKFAVVGGTGLTLQTLFFEITSVFTHILTPSIATVIGGEIAIISNFTLNNLWTFKDYQVTGAKIIGKFFQFNLTSLLALAIQFVVLRIGEFFARGNGLIIQFFYFGAIAIVLVANYYIYNKFIWKTSLK</sequence>
<dbReference type="Pfam" id="PF04138">
    <property type="entry name" value="GtrA_DPMS_TM"/>
    <property type="match status" value="1"/>
</dbReference>
<dbReference type="InterPro" id="IPR039528">
    <property type="entry name" value="DPM1-like"/>
</dbReference>
<accession>A0A1F4ZCP8</accession>
<keyword evidence="3" id="KW-0328">Glycosyltransferase</keyword>
<evidence type="ECO:0000313" key="12">
    <source>
        <dbReference type="Proteomes" id="UP000177080"/>
    </source>
</evidence>
<evidence type="ECO:0000256" key="7">
    <source>
        <dbReference type="ARBA" id="ARBA00023136"/>
    </source>
</evidence>